<dbReference type="OrthoDB" id="1844152at2759"/>
<proteinExistence type="inferred from homology"/>
<dbReference type="VEuPathDB" id="FungiDB:PV10_09222"/>
<evidence type="ECO:0000256" key="1">
    <source>
        <dbReference type="ARBA" id="ARBA00001971"/>
    </source>
</evidence>
<keyword evidence="4 8" id="KW-0479">Metal-binding</keyword>
<dbReference type="GO" id="GO:0020037">
    <property type="term" value="F:heme binding"/>
    <property type="evidence" value="ECO:0007669"/>
    <property type="project" value="InterPro"/>
</dbReference>
<dbReference type="GO" id="GO:0016705">
    <property type="term" value="F:oxidoreductase activity, acting on paired donors, with incorporation or reduction of molecular oxygen"/>
    <property type="evidence" value="ECO:0007669"/>
    <property type="project" value="InterPro"/>
</dbReference>
<evidence type="ECO:0000256" key="7">
    <source>
        <dbReference type="ARBA" id="ARBA00023033"/>
    </source>
</evidence>
<protein>
    <recommendedName>
        <fullName evidence="13">Cytochrome P450</fullName>
    </recommendedName>
</protein>
<name>A0A438MY16_EXOME</name>
<comment type="similarity">
    <text evidence="2 9">Belongs to the cytochrome P450 family.</text>
</comment>
<evidence type="ECO:0000256" key="3">
    <source>
        <dbReference type="ARBA" id="ARBA00022617"/>
    </source>
</evidence>
<dbReference type="PRINTS" id="PR00465">
    <property type="entry name" value="EP450IV"/>
</dbReference>
<dbReference type="AlphaFoldDB" id="A0A438MY16"/>
<evidence type="ECO:0000256" key="9">
    <source>
        <dbReference type="RuleBase" id="RU000461"/>
    </source>
</evidence>
<evidence type="ECO:0000256" key="10">
    <source>
        <dbReference type="SAM" id="Phobius"/>
    </source>
</evidence>
<dbReference type="InterPro" id="IPR036396">
    <property type="entry name" value="Cyt_P450_sf"/>
</dbReference>
<dbReference type="InterPro" id="IPR002403">
    <property type="entry name" value="Cyt_P450_E_grp-IV"/>
</dbReference>
<dbReference type="GO" id="GO:0005506">
    <property type="term" value="F:iron ion binding"/>
    <property type="evidence" value="ECO:0007669"/>
    <property type="project" value="InterPro"/>
</dbReference>
<feature type="transmembrane region" description="Helical" evidence="10">
    <location>
        <begin position="34"/>
        <end position="54"/>
    </location>
</feature>
<dbReference type="EMBL" id="NAJM01000044">
    <property type="protein sequence ID" value="RVX67845.1"/>
    <property type="molecule type" value="Genomic_DNA"/>
</dbReference>
<comment type="cofactor">
    <cofactor evidence="1 8">
        <name>heme</name>
        <dbReference type="ChEBI" id="CHEBI:30413"/>
    </cofactor>
</comment>
<evidence type="ECO:0000256" key="6">
    <source>
        <dbReference type="ARBA" id="ARBA00023004"/>
    </source>
</evidence>
<keyword evidence="10" id="KW-1133">Transmembrane helix</keyword>
<reference evidence="11 12" key="1">
    <citation type="submission" date="2017-03" db="EMBL/GenBank/DDBJ databases">
        <title>Genomes of endolithic fungi from Antarctica.</title>
        <authorList>
            <person name="Coleine C."/>
            <person name="Masonjones S."/>
            <person name="Stajich J.E."/>
        </authorList>
    </citation>
    <scope>NUCLEOTIDE SEQUENCE [LARGE SCALE GENOMIC DNA]</scope>
    <source>
        <strain evidence="11 12">CCFEE 6314</strain>
    </source>
</reference>
<dbReference type="Gene3D" id="1.10.630.10">
    <property type="entry name" value="Cytochrome P450"/>
    <property type="match status" value="2"/>
</dbReference>
<evidence type="ECO:0000256" key="8">
    <source>
        <dbReference type="PIRSR" id="PIRSR602403-1"/>
    </source>
</evidence>
<dbReference type="CDD" id="cd11041">
    <property type="entry name" value="CYP503A1-like"/>
    <property type="match status" value="1"/>
</dbReference>
<evidence type="ECO:0000313" key="12">
    <source>
        <dbReference type="Proteomes" id="UP000288859"/>
    </source>
</evidence>
<dbReference type="InterPro" id="IPR001128">
    <property type="entry name" value="Cyt_P450"/>
</dbReference>
<keyword evidence="6 8" id="KW-0408">Iron</keyword>
<comment type="caution">
    <text evidence="11">The sequence shown here is derived from an EMBL/GenBank/DDBJ whole genome shotgun (WGS) entry which is preliminary data.</text>
</comment>
<evidence type="ECO:0000313" key="11">
    <source>
        <dbReference type="EMBL" id="RVX67845.1"/>
    </source>
</evidence>
<evidence type="ECO:0000256" key="2">
    <source>
        <dbReference type="ARBA" id="ARBA00010617"/>
    </source>
</evidence>
<keyword evidence="10" id="KW-0472">Membrane</keyword>
<keyword evidence="3 8" id="KW-0349">Heme</keyword>
<gene>
    <name evidence="11" type="ORF">B0A52_07773</name>
</gene>
<organism evidence="11 12">
    <name type="scientific">Exophiala mesophila</name>
    <name type="common">Black yeast-like fungus</name>
    <dbReference type="NCBI Taxonomy" id="212818"/>
    <lineage>
        <taxon>Eukaryota</taxon>
        <taxon>Fungi</taxon>
        <taxon>Dikarya</taxon>
        <taxon>Ascomycota</taxon>
        <taxon>Pezizomycotina</taxon>
        <taxon>Eurotiomycetes</taxon>
        <taxon>Chaetothyriomycetidae</taxon>
        <taxon>Chaetothyriales</taxon>
        <taxon>Herpotrichiellaceae</taxon>
        <taxon>Exophiala</taxon>
    </lineage>
</organism>
<keyword evidence="10" id="KW-0812">Transmembrane</keyword>
<keyword evidence="7 9" id="KW-0503">Monooxygenase</keyword>
<evidence type="ECO:0008006" key="13">
    <source>
        <dbReference type="Google" id="ProtNLM"/>
    </source>
</evidence>
<dbReference type="PANTHER" id="PTHR46206:SF2">
    <property type="entry name" value="CYTOCHROME P450 MONOOXYGENASE AUSG-RELATED"/>
    <property type="match status" value="1"/>
</dbReference>
<evidence type="ECO:0000256" key="5">
    <source>
        <dbReference type="ARBA" id="ARBA00023002"/>
    </source>
</evidence>
<dbReference type="Proteomes" id="UP000288859">
    <property type="component" value="Unassembled WGS sequence"/>
</dbReference>
<feature type="binding site" description="axial binding residue" evidence="8">
    <location>
        <position position="452"/>
    </location>
    <ligand>
        <name>heme</name>
        <dbReference type="ChEBI" id="CHEBI:30413"/>
    </ligand>
    <ligandPart>
        <name>Fe</name>
        <dbReference type="ChEBI" id="CHEBI:18248"/>
    </ligandPart>
</feature>
<dbReference type="Pfam" id="PF00067">
    <property type="entry name" value="p450"/>
    <property type="match status" value="1"/>
</dbReference>
<dbReference type="GO" id="GO:0004497">
    <property type="term" value="F:monooxygenase activity"/>
    <property type="evidence" value="ECO:0007669"/>
    <property type="project" value="UniProtKB-KW"/>
</dbReference>
<keyword evidence="5 9" id="KW-0560">Oxidoreductase</keyword>
<sequence>MSEVSSQVMANRTDPITLSAPPIGLVDLLVKQIYGNYTFIGATLFLLWMGMQLLPPRNKLPIMNKKKWYELSWQRTIREFTTNTKEILANAQREADGKPFQLYTNQGLMTVLPPHYIHEIRNEPKLDSTLHFHKVFFGAFPGFEGINKHHLWVLMTITSKYITTNLARFTKPMAEECSEVLKDTLTDNPEWHVENPSTMVSKIVSRISTRAFLGKDFCDDPNWIDSSEQYATTLFYAAERLSVWHPWIRPIVQWFLPYCRKLRDKSAQCSSIMRGVLKQRKAVQETALKEGRELKKEPTTIEWAEQAANGRHHDPAQIQLSLGLECLQPLREEIMSVLRDGEGGWKKTSIYNMKLLDSAMKESQRLKPLTLCTMRRIVLEDLTLSDGTFLPKDTLVVASSSQLRDSQLYPNPDKFDIYRFYNMRKIPGKENAGQFVTTSPEYSAWGHGKHACPGRFLASNQIKIALCHLLVKYDFRIVPGSPTESMAFGFSIVTPPTARIEVRRRKAEFDLDSLEYGNE</sequence>
<accession>A0A438MY16</accession>
<evidence type="ECO:0000256" key="4">
    <source>
        <dbReference type="ARBA" id="ARBA00022723"/>
    </source>
</evidence>
<dbReference type="PANTHER" id="PTHR46206">
    <property type="entry name" value="CYTOCHROME P450"/>
    <property type="match status" value="1"/>
</dbReference>
<dbReference type="PROSITE" id="PS00086">
    <property type="entry name" value="CYTOCHROME_P450"/>
    <property type="match status" value="1"/>
</dbReference>
<dbReference type="SUPFAM" id="SSF48264">
    <property type="entry name" value="Cytochrome P450"/>
    <property type="match status" value="1"/>
</dbReference>
<dbReference type="InterPro" id="IPR017972">
    <property type="entry name" value="Cyt_P450_CS"/>
</dbReference>